<name>A0ABC8TVE3_9AQUA</name>
<dbReference type="Proteomes" id="UP001642360">
    <property type="component" value="Unassembled WGS sequence"/>
</dbReference>
<evidence type="ECO:0000313" key="1">
    <source>
        <dbReference type="EMBL" id="CAK9173452.1"/>
    </source>
</evidence>
<keyword evidence="2" id="KW-1185">Reference proteome</keyword>
<evidence type="ECO:0000313" key="2">
    <source>
        <dbReference type="Proteomes" id="UP001642360"/>
    </source>
</evidence>
<dbReference type="AlphaFoldDB" id="A0ABC8TVE3"/>
<protein>
    <submittedName>
        <fullName evidence="1">Uncharacterized protein</fullName>
    </submittedName>
</protein>
<comment type="caution">
    <text evidence="1">The sequence shown here is derived from an EMBL/GenBank/DDBJ whole genome shotgun (WGS) entry which is preliminary data.</text>
</comment>
<reference evidence="1 2" key="1">
    <citation type="submission" date="2024-02" db="EMBL/GenBank/DDBJ databases">
        <authorList>
            <person name="Vignale AGUSTIN F."/>
            <person name="Sosa J E."/>
            <person name="Modenutti C."/>
        </authorList>
    </citation>
    <scope>NUCLEOTIDE SEQUENCE [LARGE SCALE GENOMIC DNA]</scope>
</reference>
<dbReference type="EMBL" id="CAUOFW020006168">
    <property type="protein sequence ID" value="CAK9173452.1"/>
    <property type="molecule type" value="Genomic_DNA"/>
</dbReference>
<accession>A0ABC8TVE3</accession>
<gene>
    <name evidence="1" type="ORF">ILEXP_LOCUS43177</name>
</gene>
<proteinExistence type="predicted"/>
<organism evidence="1 2">
    <name type="scientific">Ilex paraguariensis</name>
    <name type="common">yerba mate</name>
    <dbReference type="NCBI Taxonomy" id="185542"/>
    <lineage>
        <taxon>Eukaryota</taxon>
        <taxon>Viridiplantae</taxon>
        <taxon>Streptophyta</taxon>
        <taxon>Embryophyta</taxon>
        <taxon>Tracheophyta</taxon>
        <taxon>Spermatophyta</taxon>
        <taxon>Magnoliopsida</taxon>
        <taxon>eudicotyledons</taxon>
        <taxon>Gunneridae</taxon>
        <taxon>Pentapetalae</taxon>
        <taxon>asterids</taxon>
        <taxon>campanulids</taxon>
        <taxon>Aquifoliales</taxon>
        <taxon>Aquifoliaceae</taxon>
        <taxon>Ilex</taxon>
    </lineage>
</organism>
<sequence>MAREPYEPLWIKGGGHCNLELYPDYIRHLCRFIQEMENMTTAATQMPRMLKIWLLEMFLAAKMPRMPTQMPDVHAVARKVHAGPQNVLPVPLNVRVRAQIVHARAPNVHVGDRLWWVGIHSDFDKKQEK</sequence>